<dbReference type="RefSeq" id="WP_151558037.1">
    <property type="nucleotide sequence ID" value="NZ_WBMT01000002.1"/>
</dbReference>
<feature type="transmembrane region" description="Helical" evidence="7">
    <location>
        <begin position="297"/>
        <end position="320"/>
    </location>
</feature>
<feature type="transmembrane region" description="Helical" evidence="7">
    <location>
        <begin position="332"/>
        <end position="349"/>
    </location>
</feature>
<evidence type="ECO:0000313" key="8">
    <source>
        <dbReference type="EMBL" id="KAB2351369.1"/>
    </source>
</evidence>
<sequence>MGLARFRGPQFNRCVVEGIADTMTTTMVFRPPLESPNDPAWQRDYKLLWGGSAISMLGGMGATLTGPLVGLALSGSAVATGWIVAAGTLPHLLLQIPAGIVADRLDRRWTMLVSQIVRGMVAATAGALLFVDELSIPLLLLSVAISGICVTFHGVAEVGVVPMIVPRSRLPQAMATNEARNHLALLLGRPLSGLIYGLDRALPFAAESFSCLVSAVTIALIRTKRLRPTLLRPQKNAQDRAGRTGTARSLINEMGGGLRWLWEVRFLRTAMLVCVVTNFLFQAIILLLVVASKERGLSTLVIGVLLAAPGLGGLVGTLVAPASLKRVKPTTVVRACVWVWFGLTGAIALSSDPLVWFVAWAGVGFMGAHMNVTIATHQAMTAPPELLGRVTSANRFLSLGAVPLGTICAGYGISVMGPSYASLVVCAVIGALAVAITARRRSLPPLSLRALQPELASTDDHPDVPVDWNRVVPGEVIREPSGDEQIPIGHTFVPADRLRQNSHDLLPDRVLGRTVDGAPGRPAGAPSAPIPVPVVSGAGPDGNTCTLSKRSDERTAFSISSASPSGAANELACP</sequence>
<comment type="subcellular location">
    <subcellularLocation>
        <location evidence="1">Cell membrane</location>
        <topology evidence="1">Multi-pass membrane protein</topology>
    </subcellularLocation>
</comment>
<dbReference type="InterPro" id="IPR011701">
    <property type="entry name" value="MFS"/>
</dbReference>
<feature type="transmembrane region" description="Helical" evidence="7">
    <location>
        <begin position="420"/>
        <end position="438"/>
    </location>
</feature>
<dbReference type="InterPro" id="IPR036259">
    <property type="entry name" value="MFS_trans_sf"/>
</dbReference>
<dbReference type="CDD" id="cd06173">
    <property type="entry name" value="MFS_MefA_like"/>
    <property type="match status" value="1"/>
</dbReference>
<evidence type="ECO:0000256" key="2">
    <source>
        <dbReference type="ARBA" id="ARBA00022475"/>
    </source>
</evidence>
<dbReference type="AlphaFoldDB" id="A0A6H9Z5H5"/>
<dbReference type="GO" id="GO:0022857">
    <property type="term" value="F:transmembrane transporter activity"/>
    <property type="evidence" value="ECO:0007669"/>
    <property type="project" value="InterPro"/>
</dbReference>
<feature type="transmembrane region" description="Helical" evidence="7">
    <location>
        <begin position="47"/>
        <end position="73"/>
    </location>
</feature>
<evidence type="ECO:0000256" key="1">
    <source>
        <dbReference type="ARBA" id="ARBA00004651"/>
    </source>
</evidence>
<keyword evidence="5 7" id="KW-0472">Membrane</keyword>
<dbReference type="Proteomes" id="UP000468735">
    <property type="component" value="Unassembled WGS sequence"/>
</dbReference>
<reference evidence="8 9" key="1">
    <citation type="submission" date="2019-09" db="EMBL/GenBank/DDBJ databases">
        <title>Actinomadura physcomitrii sp. nov., a novel actinomycete isolated from moss [Physcomitrium sphaericum (Ludw) Fuernr].</title>
        <authorList>
            <person name="Zhuang X."/>
            <person name="Liu C."/>
        </authorList>
    </citation>
    <scope>NUCLEOTIDE SEQUENCE [LARGE SCALE GENOMIC DNA]</scope>
    <source>
        <strain evidence="8 9">HMC1</strain>
    </source>
</reference>
<keyword evidence="9" id="KW-1185">Reference proteome</keyword>
<feature type="transmembrane region" description="Helical" evidence="7">
    <location>
        <begin position="79"/>
        <end position="102"/>
    </location>
</feature>
<dbReference type="OrthoDB" id="3542743at2"/>
<dbReference type="PANTHER" id="PTHR23513:SF6">
    <property type="entry name" value="MAJOR FACILITATOR SUPERFAMILY ASSOCIATED DOMAIN-CONTAINING PROTEIN"/>
    <property type="match status" value="1"/>
</dbReference>
<feature type="transmembrane region" description="Helical" evidence="7">
    <location>
        <begin position="355"/>
        <end position="375"/>
    </location>
</feature>
<feature type="compositionally biased region" description="Polar residues" evidence="6">
    <location>
        <begin position="557"/>
        <end position="566"/>
    </location>
</feature>
<dbReference type="Gene3D" id="1.20.1250.20">
    <property type="entry name" value="MFS general substrate transporter like domains"/>
    <property type="match status" value="1"/>
</dbReference>
<keyword evidence="4 7" id="KW-1133">Transmembrane helix</keyword>
<dbReference type="EMBL" id="WBMT01000002">
    <property type="protein sequence ID" value="KAB2351369.1"/>
    <property type="molecule type" value="Genomic_DNA"/>
</dbReference>
<evidence type="ECO:0000313" key="9">
    <source>
        <dbReference type="Proteomes" id="UP000468735"/>
    </source>
</evidence>
<dbReference type="GO" id="GO:0005886">
    <property type="term" value="C:plasma membrane"/>
    <property type="evidence" value="ECO:0007669"/>
    <property type="project" value="UniProtKB-SubCell"/>
</dbReference>
<protein>
    <submittedName>
        <fullName evidence="8">MFS transporter</fullName>
    </submittedName>
</protein>
<dbReference type="SUPFAM" id="SSF103473">
    <property type="entry name" value="MFS general substrate transporter"/>
    <property type="match status" value="1"/>
</dbReference>
<name>A0A6H9Z5H5_9ACTN</name>
<organism evidence="8 9">
    <name type="scientific">Actinomadura rudentiformis</name>
    <dbReference type="NCBI Taxonomy" id="359158"/>
    <lineage>
        <taxon>Bacteria</taxon>
        <taxon>Bacillati</taxon>
        <taxon>Actinomycetota</taxon>
        <taxon>Actinomycetes</taxon>
        <taxon>Streptosporangiales</taxon>
        <taxon>Thermomonosporaceae</taxon>
        <taxon>Actinomadura</taxon>
    </lineage>
</organism>
<feature type="transmembrane region" description="Helical" evidence="7">
    <location>
        <begin position="136"/>
        <end position="161"/>
    </location>
</feature>
<feature type="region of interest" description="Disordered" evidence="6">
    <location>
        <begin position="536"/>
        <end position="574"/>
    </location>
</feature>
<keyword evidence="2" id="KW-1003">Cell membrane</keyword>
<evidence type="ECO:0000256" key="4">
    <source>
        <dbReference type="ARBA" id="ARBA00022989"/>
    </source>
</evidence>
<feature type="transmembrane region" description="Helical" evidence="7">
    <location>
        <begin position="269"/>
        <end position="291"/>
    </location>
</feature>
<keyword evidence="3 7" id="KW-0812">Transmembrane</keyword>
<evidence type="ECO:0000256" key="3">
    <source>
        <dbReference type="ARBA" id="ARBA00022692"/>
    </source>
</evidence>
<feature type="transmembrane region" description="Helical" evidence="7">
    <location>
        <begin position="396"/>
        <end position="414"/>
    </location>
</feature>
<dbReference type="Pfam" id="PF07690">
    <property type="entry name" value="MFS_1"/>
    <property type="match status" value="1"/>
</dbReference>
<dbReference type="PANTHER" id="PTHR23513">
    <property type="entry name" value="INTEGRAL MEMBRANE EFFLUX PROTEIN-RELATED"/>
    <property type="match status" value="1"/>
</dbReference>
<gene>
    <name evidence="8" type="ORF">F8566_03685</name>
</gene>
<evidence type="ECO:0000256" key="5">
    <source>
        <dbReference type="ARBA" id="ARBA00023136"/>
    </source>
</evidence>
<evidence type="ECO:0000256" key="6">
    <source>
        <dbReference type="SAM" id="MobiDB-lite"/>
    </source>
</evidence>
<proteinExistence type="predicted"/>
<feature type="transmembrane region" description="Helical" evidence="7">
    <location>
        <begin position="204"/>
        <end position="222"/>
    </location>
</feature>
<evidence type="ECO:0000256" key="7">
    <source>
        <dbReference type="SAM" id="Phobius"/>
    </source>
</evidence>
<accession>A0A6H9Z5H5</accession>
<comment type="caution">
    <text evidence="8">The sequence shown here is derived from an EMBL/GenBank/DDBJ whole genome shotgun (WGS) entry which is preliminary data.</text>
</comment>